<gene>
    <name evidence="1" type="ORF">NCGR_LOCUS18582</name>
</gene>
<evidence type="ECO:0000313" key="2">
    <source>
        <dbReference type="Proteomes" id="UP000604825"/>
    </source>
</evidence>
<proteinExistence type="predicted"/>
<dbReference type="EMBL" id="CAJGYO010000004">
    <property type="protein sequence ID" value="CAD6226939.1"/>
    <property type="molecule type" value="Genomic_DNA"/>
</dbReference>
<accession>A0A811NP28</accession>
<dbReference type="Proteomes" id="UP000604825">
    <property type="component" value="Unassembled WGS sequence"/>
</dbReference>
<reference evidence="1" key="1">
    <citation type="submission" date="2020-10" db="EMBL/GenBank/DDBJ databases">
        <authorList>
            <person name="Han B."/>
            <person name="Lu T."/>
            <person name="Zhao Q."/>
            <person name="Huang X."/>
            <person name="Zhao Y."/>
        </authorList>
    </citation>
    <scope>NUCLEOTIDE SEQUENCE</scope>
</reference>
<protein>
    <submittedName>
        <fullName evidence="1">Uncharacterized protein</fullName>
    </submittedName>
</protein>
<evidence type="ECO:0000313" key="1">
    <source>
        <dbReference type="EMBL" id="CAD6226939.1"/>
    </source>
</evidence>
<keyword evidence="2" id="KW-1185">Reference proteome</keyword>
<organism evidence="1 2">
    <name type="scientific">Miscanthus lutarioriparius</name>
    <dbReference type="NCBI Taxonomy" id="422564"/>
    <lineage>
        <taxon>Eukaryota</taxon>
        <taxon>Viridiplantae</taxon>
        <taxon>Streptophyta</taxon>
        <taxon>Embryophyta</taxon>
        <taxon>Tracheophyta</taxon>
        <taxon>Spermatophyta</taxon>
        <taxon>Magnoliopsida</taxon>
        <taxon>Liliopsida</taxon>
        <taxon>Poales</taxon>
        <taxon>Poaceae</taxon>
        <taxon>PACMAD clade</taxon>
        <taxon>Panicoideae</taxon>
        <taxon>Andropogonodae</taxon>
        <taxon>Andropogoneae</taxon>
        <taxon>Saccharinae</taxon>
        <taxon>Miscanthus</taxon>
    </lineage>
</organism>
<name>A0A811NP28_9POAL</name>
<sequence length="456" mass="49074">MVYTALKSAPRFRDLTISSGRCRAAGDTASEKFVSFALDAACDFSTTADRSIDLAATPRVSLLTIPKPVASDCDGTAVDWLKHACEVGPSTGNLCLLTDLISPTLCRFRHSPAFLRLDPRRRCPLRCLVWRPPWRLASCGRHPRRRGHRTHARSSCPPATIASIIVDLDVVSLHGRNDAIDTEADVKGNGKMHVSVCRSNASRLDIYSRRSMGFSSTTPRPSSLTNTEIDSLEPHDVGFRYVCYSMVGRCSNFAGDAFGLSICATSGLSNYEEDAQGKVNIELGPAPLEIPLQHCTTLFRALLYEACGRTIGLMWADVWDVLCGEFPRALSAIPKPDYSAFCLDVAPSNTEDYMPANCSTVCLGTGIGVLVSTGGVSAVPPSSPKSSCLGFLTPMLAMPNASSLQDVVNTDAVEADVYAVYLKDREGVLKQVGNIPGRINLTGKPLILSGSCTKEC</sequence>
<comment type="caution">
    <text evidence="1">The sequence shown here is derived from an EMBL/GenBank/DDBJ whole genome shotgun (WGS) entry which is preliminary data.</text>
</comment>
<dbReference type="AlphaFoldDB" id="A0A811NP28"/>